<dbReference type="EMBL" id="FRDI01000003">
    <property type="protein sequence ID" value="SHN57593.1"/>
    <property type="molecule type" value="Genomic_DNA"/>
</dbReference>
<gene>
    <name evidence="2" type="ORF">SAMN02745728_00924</name>
</gene>
<dbReference type="STRING" id="1121455.SAMN02745728_00924"/>
<feature type="transmembrane region" description="Helical" evidence="1">
    <location>
        <begin position="50"/>
        <end position="79"/>
    </location>
</feature>
<feature type="transmembrane region" description="Helical" evidence="1">
    <location>
        <begin position="180"/>
        <end position="202"/>
    </location>
</feature>
<feature type="transmembrane region" description="Helical" evidence="1">
    <location>
        <begin position="214"/>
        <end position="233"/>
    </location>
</feature>
<proteinExistence type="predicted"/>
<keyword evidence="1" id="KW-0472">Membrane</keyword>
<keyword evidence="1" id="KW-0812">Transmembrane</keyword>
<keyword evidence="3" id="KW-1185">Reference proteome</keyword>
<protein>
    <submittedName>
        <fullName evidence="2">Uncharacterized protein</fullName>
    </submittedName>
</protein>
<evidence type="ECO:0000256" key="1">
    <source>
        <dbReference type="SAM" id="Phobius"/>
    </source>
</evidence>
<accession>A0A1M7SGJ2</accession>
<dbReference type="AlphaFoldDB" id="A0A1M7SGJ2"/>
<feature type="transmembrane region" description="Helical" evidence="1">
    <location>
        <begin position="148"/>
        <end position="174"/>
    </location>
</feature>
<dbReference type="Proteomes" id="UP000186469">
    <property type="component" value="Unassembled WGS sequence"/>
</dbReference>
<name>A0A1M7SGJ2_9BACT</name>
<reference evidence="2 3" key="1">
    <citation type="submission" date="2016-12" db="EMBL/GenBank/DDBJ databases">
        <authorList>
            <person name="Song W.-J."/>
            <person name="Kurnit D.M."/>
        </authorList>
    </citation>
    <scope>NUCLEOTIDE SEQUENCE [LARGE SCALE GENOMIC DNA]</scope>
    <source>
        <strain evidence="2 3">DSM 11393</strain>
    </source>
</reference>
<dbReference type="RefSeq" id="WP_072696598.1">
    <property type="nucleotide sequence ID" value="NZ_FRDI01000003.1"/>
</dbReference>
<organism evidence="2 3">
    <name type="scientific">Desulfovibrio litoralis DSM 11393</name>
    <dbReference type="NCBI Taxonomy" id="1121455"/>
    <lineage>
        <taxon>Bacteria</taxon>
        <taxon>Pseudomonadati</taxon>
        <taxon>Thermodesulfobacteriota</taxon>
        <taxon>Desulfovibrionia</taxon>
        <taxon>Desulfovibrionales</taxon>
        <taxon>Desulfovibrionaceae</taxon>
        <taxon>Desulfovibrio</taxon>
    </lineage>
</organism>
<feature type="transmembrane region" description="Helical" evidence="1">
    <location>
        <begin position="115"/>
        <end position="136"/>
    </location>
</feature>
<feature type="transmembrane region" description="Helical" evidence="1">
    <location>
        <begin position="91"/>
        <end position="109"/>
    </location>
</feature>
<keyword evidence="1" id="KW-1133">Transmembrane helix</keyword>
<evidence type="ECO:0000313" key="3">
    <source>
        <dbReference type="Proteomes" id="UP000186469"/>
    </source>
</evidence>
<sequence>MRLLLIMLQVISLCLAYIIFITLTQGVSGFFAGGGGAGGPAAMAVPIFMLIQLLLSGFIIVTVILPFSMVFLGTLLCAIACGIRFLRWTRWVGVVINLLAIFYILFFMQKDEMGLNASHFVIASYFLLNIVLFFRIPRWPNIEKSRKVICFSQIFLLGIIMLPLWVLAVIAVIQKEDFDVFLAMILLTILFCPSFYCNYRVCKNLTLNGDAKRLILPVIVSAISLGLFVMTIPLFAVPILISFLLMLGLCELLVLYSGELPTEKNWRYYLVYLLGGTKSEQKENVLSFAQGVGGLVGEQLEKHKNKKKNKDS</sequence>
<evidence type="ECO:0000313" key="2">
    <source>
        <dbReference type="EMBL" id="SHN57593.1"/>
    </source>
</evidence>
<feature type="transmembrane region" description="Helical" evidence="1">
    <location>
        <begin position="239"/>
        <end position="258"/>
    </location>
</feature>